<feature type="region of interest" description="Disordered" evidence="1">
    <location>
        <begin position="126"/>
        <end position="159"/>
    </location>
</feature>
<sequence length="159" mass="18508">MMYMLNVLASIVISKRCKTQGNYRCLFCSETWARLGSALKHQLVHLRRSAVDNIYDFCPFCNQENKWSLLERGSVCELHVKKYYIMIKSMYVYFKTRNTKNTLDMPNYLELLCRRCQVQLVNVPEKNKKATTAPAQADKAQDSCKPEKVSQPKIRTAVK</sequence>
<dbReference type="Proteomes" id="UP001152799">
    <property type="component" value="Chromosome 9"/>
</dbReference>
<feature type="compositionally biased region" description="Basic and acidic residues" evidence="1">
    <location>
        <begin position="139"/>
        <end position="150"/>
    </location>
</feature>
<keyword evidence="4" id="KW-1185">Reference proteome</keyword>
<dbReference type="EMBL" id="OU892285">
    <property type="protein sequence ID" value="CAG9773426.1"/>
    <property type="molecule type" value="Genomic_DNA"/>
</dbReference>
<evidence type="ECO:0000313" key="3">
    <source>
        <dbReference type="EMBL" id="CAG9773426.1"/>
    </source>
</evidence>
<dbReference type="AlphaFoldDB" id="A0A9N9QS80"/>
<proteinExistence type="predicted"/>
<evidence type="ECO:0000259" key="2">
    <source>
        <dbReference type="PROSITE" id="PS00028"/>
    </source>
</evidence>
<reference evidence="3" key="1">
    <citation type="submission" date="2022-01" db="EMBL/GenBank/DDBJ databases">
        <authorList>
            <person name="King R."/>
        </authorList>
    </citation>
    <scope>NUCLEOTIDE SEQUENCE</scope>
</reference>
<name>A0A9N9QS80_9CUCU</name>
<dbReference type="PROSITE" id="PS00028">
    <property type="entry name" value="ZINC_FINGER_C2H2_1"/>
    <property type="match status" value="1"/>
</dbReference>
<protein>
    <recommendedName>
        <fullName evidence="2">C2H2-type domain-containing protein</fullName>
    </recommendedName>
</protein>
<feature type="domain" description="C2H2-type" evidence="2">
    <location>
        <begin position="25"/>
        <end position="45"/>
    </location>
</feature>
<evidence type="ECO:0000256" key="1">
    <source>
        <dbReference type="SAM" id="MobiDB-lite"/>
    </source>
</evidence>
<organism evidence="3 4">
    <name type="scientific">Ceutorhynchus assimilis</name>
    <name type="common">cabbage seed weevil</name>
    <dbReference type="NCBI Taxonomy" id="467358"/>
    <lineage>
        <taxon>Eukaryota</taxon>
        <taxon>Metazoa</taxon>
        <taxon>Ecdysozoa</taxon>
        <taxon>Arthropoda</taxon>
        <taxon>Hexapoda</taxon>
        <taxon>Insecta</taxon>
        <taxon>Pterygota</taxon>
        <taxon>Neoptera</taxon>
        <taxon>Endopterygota</taxon>
        <taxon>Coleoptera</taxon>
        <taxon>Polyphaga</taxon>
        <taxon>Cucujiformia</taxon>
        <taxon>Curculionidae</taxon>
        <taxon>Ceutorhynchinae</taxon>
        <taxon>Ceutorhynchus</taxon>
    </lineage>
</organism>
<dbReference type="InterPro" id="IPR013087">
    <property type="entry name" value="Znf_C2H2_type"/>
</dbReference>
<evidence type="ECO:0000313" key="4">
    <source>
        <dbReference type="Proteomes" id="UP001152799"/>
    </source>
</evidence>
<gene>
    <name evidence="3" type="ORF">CEUTPL_LOCUS13817</name>
</gene>
<accession>A0A9N9QS80</accession>